<dbReference type="Proteomes" id="UP000479710">
    <property type="component" value="Unassembled WGS sequence"/>
</dbReference>
<name>A0A6G1BIK3_9ORYZ</name>
<gene>
    <name evidence="1" type="ORF">E2562_002256</name>
</gene>
<dbReference type="EMBL" id="SPHZ02000012">
    <property type="protein sequence ID" value="KAF0887527.1"/>
    <property type="molecule type" value="Genomic_DNA"/>
</dbReference>
<accession>A0A6G1BIK3</accession>
<comment type="caution">
    <text evidence="1">The sequence shown here is derived from an EMBL/GenBank/DDBJ whole genome shotgun (WGS) entry which is preliminary data.</text>
</comment>
<evidence type="ECO:0000313" key="2">
    <source>
        <dbReference type="Proteomes" id="UP000479710"/>
    </source>
</evidence>
<reference evidence="1 2" key="1">
    <citation type="submission" date="2019-11" db="EMBL/GenBank/DDBJ databases">
        <title>Whole genome sequence of Oryza granulata.</title>
        <authorList>
            <person name="Li W."/>
        </authorList>
    </citation>
    <scope>NUCLEOTIDE SEQUENCE [LARGE SCALE GENOMIC DNA]</scope>
    <source>
        <strain evidence="2">cv. Menghai</strain>
        <tissue evidence="1">Leaf</tissue>
    </source>
</reference>
<evidence type="ECO:0000313" key="1">
    <source>
        <dbReference type="EMBL" id="KAF0887527.1"/>
    </source>
</evidence>
<dbReference type="AlphaFoldDB" id="A0A6G1BIK3"/>
<keyword evidence="2" id="KW-1185">Reference proteome</keyword>
<sequence length="62" mass="6185">MAAGSGHPHLGYLVAQQLQGPATAIRTKTTSTAMTTGFGGACDGDDFGCAQGVRHGQHAGVD</sequence>
<proteinExistence type="predicted"/>
<protein>
    <submittedName>
        <fullName evidence="1">Uncharacterized protein</fullName>
    </submittedName>
</protein>
<organism evidence="1 2">
    <name type="scientific">Oryza meyeriana var. granulata</name>
    <dbReference type="NCBI Taxonomy" id="110450"/>
    <lineage>
        <taxon>Eukaryota</taxon>
        <taxon>Viridiplantae</taxon>
        <taxon>Streptophyta</taxon>
        <taxon>Embryophyta</taxon>
        <taxon>Tracheophyta</taxon>
        <taxon>Spermatophyta</taxon>
        <taxon>Magnoliopsida</taxon>
        <taxon>Liliopsida</taxon>
        <taxon>Poales</taxon>
        <taxon>Poaceae</taxon>
        <taxon>BOP clade</taxon>
        <taxon>Oryzoideae</taxon>
        <taxon>Oryzeae</taxon>
        <taxon>Oryzinae</taxon>
        <taxon>Oryza</taxon>
        <taxon>Oryza meyeriana</taxon>
    </lineage>
</organism>